<dbReference type="SUPFAM" id="SSF51182">
    <property type="entry name" value="RmlC-like cupins"/>
    <property type="match status" value="1"/>
</dbReference>
<dbReference type="Pfam" id="PF01381">
    <property type="entry name" value="HTH_3"/>
    <property type="match status" value="1"/>
</dbReference>
<dbReference type="InterPro" id="IPR014710">
    <property type="entry name" value="RmlC-like_jellyroll"/>
</dbReference>
<dbReference type="SUPFAM" id="SSF47413">
    <property type="entry name" value="lambda repressor-like DNA-binding domains"/>
    <property type="match status" value="1"/>
</dbReference>
<reference evidence="3 4" key="1">
    <citation type="submission" date="2014-12" db="EMBL/GenBank/DDBJ databases">
        <title>Mercury Reductase activity and rhizosphere competence traits in the genome of root associated Photobacterium halotolerans MELD1.</title>
        <authorList>
            <person name="Mathew D.C."/>
            <person name="Huang C.-C."/>
        </authorList>
    </citation>
    <scope>NUCLEOTIDE SEQUENCE [LARGE SCALE GENOMIC DNA]</scope>
    <source>
        <strain evidence="3 4">MELD1</strain>
    </source>
</reference>
<dbReference type="GO" id="GO:0003677">
    <property type="term" value="F:DNA binding"/>
    <property type="evidence" value="ECO:0007669"/>
    <property type="project" value="UniProtKB-KW"/>
</dbReference>
<sequence length="184" mass="20596">METDSIGKKIAQLRKEYKLSQRELAEKADITHSAISSIENSKVSPSVSSLHKIVKVFDMSLSEFFTQDQAFDERPVVIKPDQLIEMGNEQVSMKLVCDGRKDRQMGFLIEVYQPHSSTGLISIKHEGEESGTVLEGEIELALGDKTYVIGEGESYLFDTSIPHKFTNRTDKICRIVSAHTPASF</sequence>
<dbReference type="NCBIfam" id="NF007408">
    <property type="entry name" value="PRK09943.1"/>
    <property type="match status" value="1"/>
</dbReference>
<dbReference type="PANTHER" id="PTHR46797:SF11">
    <property type="entry name" value="HTH-TYPE TRANSCRIPTIONAL REGULATOR PUUR"/>
    <property type="match status" value="1"/>
</dbReference>
<dbReference type="InterPro" id="IPR011051">
    <property type="entry name" value="RmlC_Cupin_sf"/>
</dbReference>
<evidence type="ECO:0000259" key="2">
    <source>
        <dbReference type="PROSITE" id="PS50943"/>
    </source>
</evidence>
<gene>
    <name evidence="3" type="ORF">KY46_11615</name>
</gene>
<dbReference type="InterPro" id="IPR050807">
    <property type="entry name" value="TransReg_Diox_bact_type"/>
</dbReference>
<dbReference type="InterPro" id="IPR010982">
    <property type="entry name" value="Lambda_DNA-bd_dom_sf"/>
</dbReference>
<proteinExistence type="predicted"/>
<dbReference type="PATRIC" id="fig|265726.11.peg.4483"/>
<dbReference type="PANTHER" id="PTHR46797">
    <property type="entry name" value="HTH-TYPE TRANSCRIPTIONAL REGULATOR"/>
    <property type="match status" value="1"/>
</dbReference>
<evidence type="ECO:0000256" key="1">
    <source>
        <dbReference type="ARBA" id="ARBA00023125"/>
    </source>
</evidence>
<name>A0A0F5VBZ2_9GAMM</name>
<dbReference type="STRING" id="265726.KY46_11615"/>
<dbReference type="AlphaFoldDB" id="A0A0F5VBZ2"/>
<dbReference type="InterPro" id="IPR001387">
    <property type="entry name" value="Cro/C1-type_HTH"/>
</dbReference>
<protein>
    <submittedName>
        <fullName evidence="3">XRE family transcriptional regulator</fullName>
    </submittedName>
</protein>
<dbReference type="Gene3D" id="2.60.120.10">
    <property type="entry name" value="Jelly Rolls"/>
    <property type="match status" value="1"/>
</dbReference>
<dbReference type="GO" id="GO:0003700">
    <property type="term" value="F:DNA-binding transcription factor activity"/>
    <property type="evidence" value="ECO:0007669"/>
    <property type="project" value="TreeGrafter"/>
</dbReference>
<dbReference type="SMART" id="SM00530">
    <property type="entry name" value="HTH_XRE"/>
    <property type="match status" value="1"/>
</dbReference>
<feature type="domain" description="HTH cro/C1-type" evidence="2">
    <location>
        <begin position="10"/>
        <end position="64"/>
    </location>
</feature>
<dbReference type="InterPro" id="IPR013096">
    <property type="entry name" value="Cupin_2"/>
</dbReference>
<evidence type="ECO:0000313" key="4">
    <source>
        <dbReference type="Proteomes" id="UP000033633"/>
    </source>
</evidence>
<dbReference type="Proteomes" id="UP000033633">
    <property type="component" value="Unassembled WGS sequence"/>
</dbReference>
<organism evidence="3 4">
    <name type="scientific">Photobacterium halotolerans</name>
    <dbReference type="NCBI Taxonomy" id="265726"/>
    <lineage>
        <taxon>Bacteria</taxon>
        <taxon>Pseudomonadati</taxon>
        <taxon>Pseudomonadota</taxon>
        <taxon>Gammaproteobacteria</taxon>
        <taxon>Vibrionales</taxon>
        <taxon>Vibrionaceae</taxon>
        <taxon>Photobacterium</taxon>
    </lineage>
</organism>
<dbReference type="GO" id="GO:0005829">
    <property type="term" value="C:cytosol"/>
    <property type="evidence" value="ECO:0007669"/>
    <property type="project" value="TreeGrafter"/>
</dbReference>
<dbReference type="Pfam" id="PF07883">
    <property type="entry name" value="Cupin_2"/>
    <property type="match status" value="1"/>
</dbReference>
<comment type="caution">
    <text evidence="3">The sequence shown here is derived from an EMBL/GenBank/DDBJ whole genome shotgun (WGS) entry which is preliminary data.</text>
</comment>
<dbReference type="RefSeq" id="WP_046220925.1">
    <property type="nucleotide sequence ID" value="NZ_JWYV01000009.1"/>
</dbReference>
<dbReference type="Gene3D" id="1.10.260.40">
    <property type="entry name" value="lambda repressor-like DNA-binding domains"/>
    <property type="match status" value="1"/>
</dbReference>
<keyword evidence="1" id="KW-0238">DNA-binding</keyword>
<keyword evidence="4" id="KW-1185">Reference proteome</keyword>
<accession>A0A0F5VBZ2</accession>
<dbReference type="OrthoDB" id="9814751at2"/>
<dbReference type="CDD" id="cd02209">
    <property type="entry name" value="cupin_XRE_C"/>
    <property type="match status" value="1"/>
</dbReference>
<dbReference type="CDD" id="cd00093">
    <property type="entry name" value="HTH_XRE"/>
    <property type="match status" value="1"/>
</dbReference>
<dbReference type="PROSITE" id="PS50943">
    <property type="entry name" value="HTH_CROC1"/>
    <property type="match status" value="1"/>
</dbReference>
<dbReference type="EMBL" id="JWYV01000009">
    <property type="protein sequence ID" value="KKC99685.1"/>
    <property type="molecule type" value="Genomic_DNA"/>
</dbReference>
<evidence type="ECO:0000313" key="3">
    <source>
        <dbReference type="EMBL" id="KKC99685.1"/>
    </source>
</evidence>